<dbReference type="Proteomes" id="UP001153069">
    <property type="component" value="Unassembled WGS sequence"/>
</dbReference>
<sequence>MLFLSVESSVSLSARPLPCISRVSSWSIHSGRYRYDHSKYSKTCSRLNAAANDENDSSNEEENINLDPSSSMEELQNQPSQPASPKSTTSSSSSEKPQASKRKMLSFAIPALGIFLCNPLLSNIDNAFVGKTVGTQGLAALSPATICTDQMLYLFSFLGRATTGLVSRAYKYDDETGQGDKQAAREAASSPLSVALIAGVIVTTIYAFFTQQMLSAINIAPSLRAPAASYIRWRGAIAWAAMAQNVILNILLASRDAITPLKIVLLAAVVNVVGDALCCVWPLQMGCGGAAAATAFATLFSSFFMIRSLKRKELLPRLKIPTKQQLLGLLEFTGPLLAITLTRLLGAINMQRAASRLGVNHLAAYQMSINIMFLFMLFGEPLSQLSQTQLPALVDDKTKPRGPLIQATLKSILTLGAMTAVAMGGIAALLLRFGSGLFSSDAAVQQLANGVAPSLFLAVATGIFTVAVDGSMLASRDFGFMLFQGTLSLLVQWKLLLSPWCSSVSAVFATFTLRLGTYALFAVIRVALGRGPLGKALRRRNMDDVMINGDEINGASSAAAA</sequence>
<organism evidence="8 9">
    <name type="scientific">Seminavis robusta</name>
    <dbReference type="NCBI Taxonomy" id="568900"/>
    <lineage>
        <taxon>Eukaryota</taxon>
        <taxon>Sar</taxon>
        <taxon>Stramenopiles</taxon>
        <taxon>Ochrophyta</taxon>
        <taxon>Bacillariophyta</taxon>
        <taxon>Bacillariophyceae</taxon>
        <taxon>Bacillariophycidae</taxon>
        <taxon>Naviculales</taxon>
        <taxon>Naviculaceae</taxon>
        <taxon>Seminavis</taxon>
    </lineage>
</organism>
<feature type="compositionally biased region" description="Low complexity" evidence="6">
    <location>
        <begin position="78"/>
        <end position="97"/>
    </location>
</feature>
<evidence type="ECO:0000313" key="9">
    <source>
        <dbReference type="Proteomes" id="UP001153069"/>
    </source>
</evidence>
<keyword evidence="4 7" id="KW-1133">Transmembrane helix</keyword>
<gene>
    <name evidence="8" type="ORF">SEMRO_596_G172780.1</name>
</gene>
<comment type="caution">
    <text evidence="8">The sequence shown here is derived from an EMBL/GenBank/DDBJ whole genome shotgun (WGS) entry which is preliminary data.</text>
</comment>
<feature type="transmembrane region" description="Helical" evidence="7">
    <location>
        <begin position="230"/>
        <end position="251"/>
    </location>
</feature>
<keyword evidence="3 7" id="KW-0812">Transmembrane</keyword>
<feature type="compositionally biased region" description="Acidic residues" evidence="6">
    <location>
        <begin position="53"/>
        <end position="64"/>
    </location>
</feature>
<dbReference type="InterPro" id="IPR002528">
    <property type="entry name" value="MATE_fam"/>
</dbReference>
<evidence type="ECO:0000256" key="1">
    <source>
        <dbReference type="ARBA" id="ARBA00004141"/>
    </source>
</evidence>
<feature type="transmembrane region" description="Helical" evidence="7">
    <location>
        <begin position="451"/>
        <end position="468"/>
    </location>
</feature>
<evidence type="ECO:0000256" key="6">
    <source>
        <dbReference type="SAM" id="MobiDB-lite"/>
    </source>
</evidence>
<feature type="transmembrane region" description="Helical" evidence="7">
    <location>
        <begin position="104"/>
        <end position="121"/>
    </location>
</feature>
<feature type="transmembrane region" description="Helical" evidence="7">
    <location>
        <begin position="407"/>
        <end position="431"/>
    </location>
</feature>
<comment type="subcellular location">
    <subcellularLocation>
        <location evidence="1">Membrane</location>
        <topology evidence="1">Multi-pass membrane protein</topology>
    </subcellularLocation>
</comment>
<feature type="transmembrane region" description="Helical" evidence="7">
    <location>
        <begin position="263"/>
        <end position="283"/>
    </location>
</feature>
<dbReference type="EMBL" id="CAICTM010000595">
    <property type="protein sequence ID" value="CAB9513515.1"/>
    <property type="molecule type" value="Genomic_DNA"/>
</dbReference>
<feature type="transmembrane region" description="Helical" evidence="7">
    <location>
        <begin position="289"/>
        <end position="306"/>
    </location>
</feature>
<evidence type="ECO:0000256" key="2">
    <source>
        <dbReference type="ARBA" id="ARBA00010199"/>
    </source>
</evidence>
<dbReference type="OrthoDB" id="423427at2759"/>
<evidence type="ECO:0000256" key="5">
    <source>
        <dbReference type="ARBA" id="ARBA00023136"/>
    </source>
</evidence>
<protein>
    <submittedName>
        <fullName evidence="8">Protein DETOXIFICATION</fullName>
    </submittedName>
</protein>
<name>A0A9N8E7I7_9STRA</name>
<dbReference type="Pfam" id="PF01554">
    <property type="entry name" value="MatE"/>
    <property type="match status" value="1"/>
</dbReference>
<reference evidence="8" key="1">
    <citation type="submission" date="2020-06" db="EMBL/GenBank/DDBJ databases">
        <authorList>
            <consortium name="Plant Systems Biology data submission"/>
        </authorList>
    </citation>
    <scope>NUCLEOTIDE SEQUENCE</scope>
    <source>
        <strain evidence="8">D6</strain>
    </source>
</reference>
<dbReference type="GO" id="GO:0015297">
    <property type="term" value="F:antiporter activity"/>
    <property type="evidence" value="ECO:0007669"/>
    <property type="project" value="InterPro"/>
</dbReference>
<evidence type="ECO:0000256" key="3">
    <source>
        <dbReference type="ARBA" id="ARBA00022692"/>
    </source>
</evidence>
<feature type="region of interest" description="Disordered" evidence="6">
    <location>
        <begin position="51"/>
        <end position="99"/>
    </location>
</feature>
<feature type="transmembrane region" description="Helical" evidence="7">
    <location>
        <begin position="362"/>
        <end position="379"/>
    </location>
</feature>
<feature type="transmembrane region" description="Helical" evidence="7">
    <location>
        <begin position="506"/>
        <end position="528"/>
    </location>
</feature>
<keyword evidence="5 7" id="KW-0472">Membrane</keyword>
<dbReference type="PANTHER" id="PTHR42893:SF9">
    <property type="entry name" value="PROTEIN DETOXIFICATION 46, CHLOROPLASTIC"/>
    <property type="match status" value="1"/>
</dbReference>
<dbReference type="GO" id="GO:0016020">
    <property type="term" value="C:membrane"/>
    <property type="evidence" value="ECO:0007669"/>
    <property type="project" value="UniProtKB-SubCell"/>
</dbReference>
<evidence type="ECO:0000256" key="7">
    <source>
        <dbReference type="SAM" id="Phobius"/>
    </source>
</evidence>
<comment type="similarity">
    <text evidence="2">Belongs to the multi antimicrobial extrusion (MATE) (TC 2.A.66.1) family.</text>
</comment>
<evidence type="ECO:0000313" key="8">
    <source>
        <dbReference type="EMBL" id="CAB9513515.1"/>
    </source>
</evidence>
<feature type="compositionally biased region" description="Polar residues" evidence="6">
    <location>
        <begin position="66"/>
        <end position="77"/>
    </location>
</feature>
<evidence type="ECO:0000256" key="4">
    <source>
        <dbReference type="ARBA" id="ARBA00022989"/>
    </source>
</evidence>
<dbReference type="InterPro" id="IPR044644">
    <property type="entry name" value="DinF-like"/>
</dbReference>
<dbReference type="PANTHER" id="PTHR42893">
    <property type="entry name" value="PROTEIN DETOXIFICATION 44, CHLOROPLASTIC-RELATED"/>
    <property type="match status" value="1"/>
</dbReference>
<proteinExistence type="inferred from homology"/>
<keyword evidence="9" id="KW-1185">Reference proteome</keyword>
<accession>A0A9N8E7I7</accession>
<dbReference type="GO" id="GO:0042910">
    <property type="term" value="F:xenobiotic transmembrane transporter activity"/>
    <property type="evidence" value="ECO:0007669"/>
    <property type="project" value="InterPro"/>
</dbReference>
<dbReference type="AlphaFoldDB" id="A0A9N8E7I7"/>
<feature type="transmembrane region" description="Helical" evidence="7">
    <location>
        <begin position="191"/>
        <end position="210"/>
    </location>
</feature>